<feature type="binding site" evidence="15">
    <location>
        <position position="472"/>
    </location>
    <ligand>
        <name>Mg(2+)</name>
        <dbReference type="ChEBI" id="CHEBI:18420"/>
        <note>shared with alpha subunit</note>
    </ligand>
</feature>
<dbReference type="CDD" id="cd00769">
    <property type="entry name" value="PheRS_beta_core"/>
    <property type="match status" value="1"/>
</dbReference>
<dbReference type="Pfam" id="PF03484">
    <property type="entry name" value="B5"/>
    <property type="match status" value="1"/>
</dbReference>
<dbReference type="Pfam" id="PF03147">
    <property type="entry name" value="FDX-ACB"/>
    <property type="match status" value="1"/>
</dbReference>
<dbReference type="PANTHER" id="PTHR10947">
    <property type="entry name" value="PHENYLALANYL-TRNA SYNTHETASE BETA CHAIN AND LEUCINE-RICH REPEAT-CONTAINING PROTEIN 47"/>
    <property type="match status" value="1"/>
</dbReference>
<keyword evidence="12 15" id="KW-0648">Protein biosynthesis</keyword>
<dbReference type="SUPFAM" id="SSF46955">
    <property type="entry name" value="Putative DNA-binding domain"/>
    <property type="match status" value="1"/>
</dbReference>
<dbReference type="InterPro" id="IPR020825">
    <property type="entry name" value="Phe-tRNA_synthase-like_B3/B4"/>
</dbReference>
<keyword evidence="7 15" id="KW-0479">Metal-binding</keyword>
<evidence type="ECO:0000256" key="5">
    <source>
        <dbReference type="ARBA" id="ARBA00022555"/>
    </source>
</evidence>
<keyword evidence="4 15" id="KW-0963">Cytoplasm</keyword>
<evidence type="ECO:0000313" key="20">
    <source>
        <dbReference type="EMBL" id="OPH39220.1"/>
    </source>
</evidence>
<dbReference type="GO" id="GO:0000287">
    <property type="term" value="F:magnesium ion binding"/>
    <property type="evidence" value="ECO:0007669"/>
    <property type="project" value="UniProtKB-UniRule"/>
</dbReference>
<dbReference type="SMART" id="SM00874">
    <property type="entry name" value="B5"/>
    <property type="match status" value="1"/>
</dbReference>
<dbReference type="FunFam" id="2.40.50.140:FF:000045">
    <property type="entry name" value="Phenylalanine--tRNA ligase beta subunit"/>
    <property type="match status" value="1"/>
</dbReference>
<dbReference type="PROSITE" id="PS51483">
    <property type="entry name" value="B5"/>
    <property type="match status" value="1"/>
</dbReference>
<evidence type="ECO:0000256" key="7">
    <source>
        <dbReference type="ARBA" id="ARBA00022723"/>
    </source>
</evidence>
<keyword evidence="5 16" id="KW-0820">tRNA-binding</keyword>
<gene>
    <name evidence="15" type="primary">pheT</name>
    <name evidence="20" type="ORF">B5J94_01030</name>
</gene>
<dbReference type="NCBIfam" id="TIGR00472">
    <property type="entry name" value="pheT_bact"/>
    <property type="match status" value="1"/>
</dbReference>
<evidence type="ECO:0000256" key="13">
    <source>
        <dbReference type="ARBA" id="ARBA00023146"/>
    </source>
</evidence>
<dbReference type="InterPro" id="IPR005147">
    <property type="entry name" value="tRNA_synthase_B5-dom"/>
</dbReference>
<dbReference type="PROSITE" id="PS51447">
    <property type="entry name" value="FDX_ACB"/>
    <property type="match status" value="1"/>
</dbReference>
<evidence type="ECO:0000256" key="11">
    <source>
        <dbReference type="ARBA" id="ARBA00022884"/>
    </source>
</evidence>
<dbReference type="GO" id="GO:0004826">
    <property type="term" value="F:phenylalanine-tRNA ligase activity"/>
    <property type="evidence" value="ECO:0007669"/>
    <property type="project" value="UniProtKB-UniRule"/>
</dbReference>
<feature type="domain" description="TRNA-binding" evidence="17">
    <location>
        <begin position="39"/>
        <end position="156"/>
    </location>
</feature>
<dbReference type="SMART" id="SM00896">
    <property type="entry name" value="FDX-ACB"/>
    <property type="match status" value="1"/>
</dbReference>
<dbReference type="InterPro" id="IPR012340">
    <property type="entry name" value="NA-bd_OB-fold"/>
</dbReference>
<keyword evidence="8 15" id="KW-0547">Nucleotide-binding</keyword>
<dbReference type="InterPro" id="IPR045060">
    <property type="entry name" value="Phe-tRNA-ligase_IIc_bsu"/>
</dbReference>
<dbReference type="InterPro" id="IPR004532">
    <property type="entry name" value="Phe-tRNA-ligase_IIc_bsu_bact"/>
</dbReference>
<dbReference type="FunFam" id="3.30.70.380:FF:000001">
    <property type="entry name" value="Phenylalanine--tRNA ligase beta subunit"/>
    <property type="match status" value="1"/>
</dbReference>
<dbReference type="InterPro" id="IPR005121">
    <property type="entry name" value="Fdx_antiC-bd"/>
</dbReference>
<feature type="domain" description="B5" evidence="19">
    <location>
        <begin position="409"/>
        <end position="484"/>
    </location>
</feature>
<evidence type="ECO:0000256" key="4">
    <source>
        <dbReference type="ARBA" id="ARBA00022490"/>
    </source>
</evidence>
<feature type="binding site" evidence="15">
    <location>
        <position position="471"/>
    </location>
    <ligand>
        <name>Mg(2+)</name>
        <dbReference type="ChEBI" id="CHEBI:18420"/>
        <note>shared with alpha subunit</note>
    </ligand>
</feature>
<organism evidence="20 21">
    <name type="scientific">Moraxella lacunata</name>
    <dbReference type="NCBI Taxonomy" id="477"/>
    <lineage>
        <taxon>Bacteria</taxon>
        <taxon>Pseudomonadati</taxon>
        <taxon>Pseudomonadota</taxon>
        <taxon>Gammaproteobacteria</taxon>
        <taxon>Moraxellales</taxon>
        <taxon>Moraxellaceae</taxon>
        <taxon>Moraxella</taxon>
    </lineage>
</organism>
<evidence type="ECO:0000256" key="1">
    <source>
        <dbReference type="ARBA" id="ARBA00004496"/>
    </source>
</evidence>
<dbReference type="InterPro" id="IPR036690">
    <property type="entry name" value="Fdx_antiC-bd_sf"/>
</dbReference>
<evidence type="ECO:0000313" key="21">
    <source>
        <dbReference type="Proteomes" id="UP000191025"/>
    </source>
</evidence>
<dbReference type="InterPro" id="IPR041616">
    <property type="entry name" value="PheRS_beta_core"/>
</dbReference>
<keyword evidence="13 15" id="KW-0030">Aminoacyl-tRNA synthetase</keyword>
<reference evidence="21" key="1">
    <citation type="submission" date="2017-03" db="EMBL/GenBank/DDBJ databases">
        <title>Draft genome sequence of Moraxella equi CCUG 4950T type strain.</title>
        <authorList>
            <person name="Salva-Serra F."/>
            <person name="Engstrom-Jakobsson H."/>
            <person name="Thorell K."/>
            <person name="Jaen-Luchoro D."/>
            <person name="Gonzales-Siles L."/>
            <person name="Karlsson R."/>
            <person name="Yazdan S."/>
            <person name="Boulund F."/>
            <person name="Johnning A."/>
            <person name="Engstrand L."/>
            <person name="Kristiansson E."/>
            <person name="Moore E."/>
        </authorList>
    </citation>
    <scope>NUCLEOTIDE SEQUENCE [LARGE SCALE GENOMIC DNA]</scope>
    <source>
        <strain evidence="21">CCUG 4441</strain>
    </source>
</reference>
<dbReference type="Gene3D" id="3.30.70.380">
    <property type="entry name" value="Ferrodoxin-fold anticodon-binding domain"/>
    <property type="match status" value="1"/>
</dbReference>
<keyword evidence="6 15" id="KW-0436">Ligase</keyword>
<dbReference type="SUPFAM" id="SSF50249">
    <property type="entry name" value="Nucleic acid-binding proteins"/>
    <property type="match status" value="1"/>
</dbReference>
<dbReference type="Gene3D" id="3.30.56.10">
    <property type="match status" value="2"/>
</dbReference>
<evidence type="ECO:0000256" key="8">
    <source>
        <dbReference type="ARBA" id="ARBA00022741"/>
    </source>
</evidence>
<sequence length="799" mass="86989">MKISENWLRQWVNPTNSSAELGEQLTMLGLELDGMEPIAPMFGGVVVGQVITCDKHPDADKLSVTTVNVGTDTPLQIVCGASNVRAGLKVAVATVGAELPPPSTSQDDKPFKIKKGKLRGVESQGMLCGASELGLIDEIDGLLELDDDAPIGVNVRDYLGLDGQIFDVAITPNRGDCLSVLGLAREMSVANRLPLNRPQISQTAPTLDKTVNVKVADATACPRYLAQYIGSIDRTVKTPKWLKDNLMASGLRTHNFLVDVTNFILLELGQPLHAFDADKIVGAITVRLANQGETVELLNEQTITLTGDELVIADDVGVLALAGIMGGSRSAVSDSTTNIVLESAHFNQLNIAGRARRFGLHTDASARFERGVDFDLPKIALDRATTLIATIANGQVGQITMAESVADLPKREPVRVPFDKVEKLLGVALSADDITDLLNRLEIHTTFDGTAFICQPPSHRFDISISEDIIEEIARVYGYDNIAPRLPQFAVDMSYDDTADLTHVLKLTLAKQGYFEAVSFSFCDDKLEQLLDDDKLGEILPLANPISSELAVMRRTLLSSLLPIVSHNLNRQQADVRLFETGLSFVGKDVASLAQIPSLAIIATGRATDSIHGVRAVDFFDLKADVESLLPRHATPHYERADLAFLHSGQSAYVSVGGERIGYFGQLHPSISTALDLPTVWVAQFELDKLINLHRTALDVALPSKFPSVRRDLAFFVDKELAWQDVADVVREVAGEHLTDVALFDVYQGDRLPEGKKSLAFAMTLQDTTRTLSDDEIKALMDRVIVALTDKYQAQLRDS</sequence>
<dbReference type="NCBIfam" id="NF045760">
    <property type="entry name" value="YtpR"/>
    <property type="match status" value="1"/>
</dbReference>
<dbReference type="Gene3D" id="3.50.40.10">
    <property type="entry name" value="Phenylalanyl-trna Synthetase, Chain B, domain 3"/>
    <property type="match status" value="1"/>
</dbReference>
<dbReference type="InterPro" id="IPR005146">
    <property type="entry name" value="B3/B4_tRNA-bd"/>
</dbReference>
<dbReference type="RefSeq" id="WP_062500820.1">
    <property type="nucleotide sequence ID" value="NZ_MXAN01000005.1"/>
</dbReference>
<dbReference type="Gene3D" id="3.30.930.10">
    <property type="entry name" value="Bira Bifunctional Protein, Domain 2"/>
    <property type="match status" value="1"/>
</dbReference>
<dbReference type="Proteomes" id="UP000191025">
    <property type="component" value="Unassembled WGS sequence"/>
</dbReference>
<protein>
    <recommendedName>
        <fullName evidence="15">Phenylalanine--tRNA ligase beta subunit</fullName>
        <ecNumber evidence="15">6.1.1.20</ecNumber>
    </recommendedName>
    <alternativeName>
        <fullName evidence="15">Phenylalanyl-tRNA synthetase beta subunit</fullName>
        <shortName evidence="15">PheRS</shortName>
    </alternativeName>
</protein>
<dbReference type="GO" id="GO:0005524">
    <property type="term" value="F:ATP binding"/>
    <property type="evidence" value="ECO:0007669"/>
    <property type="project" value="UniProtKB-UniRule"/>
</dbReference>
<evidence type="ECO:0000256" key="2">
    <source>
        <dbReference type="ARBA" id="ARBA00008653"/>
    </source>
</evidence>
<dbReference type="Gene3D" id="2.40.50.140">
    <property type="entry name" value="Nucleic acid-binding proteins"/>
    <property type="match status" value="1"/>
</dbReference>
<dbReference type="AlphaFoldDB" id="A0A1V4H3B8"/>
<comment type="subcellular location">
    <subcellularLocation>
        <location evidence="1 15">Cytoplasm</location>
    </subcellularLocation>
</comment>
<dbReference type="SUPFAM" id="SSF55681">
    <property type="entry name" value="Class II aaRS and biotin synthetases"/>
    <property type="match status" value="1"/>
</dbReference>
<evidence type="ECO:0000259" key="18">
    <source>
        <dbReference type="PROSITE" id="PS51447"/>
    </source>
</evidence>
<evidence type="ECO:0000256" key="3">
    <source>
        <dbReference type="ARBA" id="ARBA00011209"/>
    </source>
</evidence>
<evidence type="ECO:0000256" key="16">
    <source>
        <dbReference type="PROSITE-ProRule" id="PRU00209"/>
    </source>
</evidence>
<comment type="subunit">
    <text evidence="3 15">Tetramer of two alpha and two beta subunits.</text>
</comment>
<dbReference type="Pfam" id="PF01588">
    <property type="entry name" value="tRNA_bind"/>
    <property type="match status" value="1"/>
</dbReference>
<name>A0A1V4H3B8_MORLA</name>
<accession>A0A1V4H3B8</accession>
<comment type="cofactor">
    <cofactor evidence="15">
        <name>Mg(2+)</name>
        <dbReference type="ChEBI" id="CHEBI:18420"/>
    </cofactor>
    <text evidence="15">Binds 2 magnesium ions per tetramer.</text>
</comment>
<keyword evidence="10 15" id="KW-0460">Magnesium</keyword>
<dbReference type="SUPFAM" id="SSF54991">
    <property type="entry name" value="Anticodon-binding domain of PheRS"/>
    <property type="match status" value="1"/>
</dbReference>
<dbReference type="EC" id="6.1.1.20" evidence="15"/>
<dbReference type="InterPro" id="IPR033714">
    <property type="entry name" value="tRNA_bind_bactPheRS"/>
</dbReference>
<evidence type="ECO:0000256" key="14">
    <source>
        <dbReference type="ARBA" id="ARBA00049255"/>
    </source>
</evidence>
<feature type="binding site" evidence="15">
    <location>
        <position position="462"/>
    </location>
    <ligand>
        <name>Mg(2+)</name>
        <dbReference type="ChEBI" id="CHEBI:18420"/>
        <note>shared with alpha subunit</note>
    </ligand>
</feature>
<evidence type="ECO:0000256" key="10">
    <source>
        <dbReference type="ARBA" id="ARBA00022842"/>
    </source>
</evidence>
<dbReference type="InterPro" id="IPR002547">
    <property type="entry name" value="tRNA-bd_dom"/>
</dbReference>
<comment type="similarity">
    <text evidence="2 15">Belongs to the phenylalanyl-tRNA synthetase beta subunit family. Type 1 subfamily.</text>
</comment>
<dbReference type="InterPro" id="IPR009061">
    <property type="entry name" value="DNA-bd_dom_put_sf"/>
</dbReference>
<evidence type="ECO:0000259" key="17">
    <source>
        <dbReference type="PROSITE" id="PS50886"/>
    </source>
</evidence>
<dbReference type="GO" id="GO:0000049">
    <property type="term" value="F:tRNA binding"/>
    <property type="evidence" value="ECO:0007669"/>
    <property type="project" value="UniProtKB-UniRule"/>
</dbReference>
<evidence type="ECO:0000256" key="9">
    <source>
        <dbReference type="ARBA" id="ARBA00022840"/>
    </source>
</evidence>
<evidence type="ECO:0000256" key="12">
    <source>
        <dbReference type="ARBA" id="ARBA00022917"/>
    </source>
</evidence>
<comment type="caution">
    <text evidence="20">The sequence shown here is derived from an EMBL/GenBank/DDBJ whole genome shotgun (WGS) entry which is preliminary data.</text>
</comment>
<dbReference type="InterPro" id="IPR045864">
    <property type="entry name" value="aa-tRNA-synth_II/BPL/LPL"/>
</dbReference>
<evidence type="ECO:0000256" key="6">
    <source>
        <dbReference type="ARBA" id="ARBA00022598"/>
    </source>
</evidence>
<dbReference type="CDD" id="cd02796">
    <property type="entry name" value="tRNA_bind_bactPheRS"/>
    <property type="match status" value="1"/>
</dbReference>
<dbReference type="HAMAP" id="MF_00283">
    <property type="entry name" value="Phe_tRNA_synth_beta1"/>
    <property type="match status" value="1"/>
</dbReference>
<dbReference type="Pfam" id="PF03483">
    <property type="entry name" value="B3_4"/>
    <property type="match status" value="1"/>
</dbReference>
<dbReference type="FunFam" id="3.50.40.10:FF:000001">
    <property type="entry name" value="Phenylalanine--tRNA ligase beta subunit"/>
    <property type="match status" value="1"/>
</dbReference>
<dbReference type="PROSITE" id="PS50886">
    <property type="entry name" value="TRBD"/>
    <property type="match status" value="1"/>
</dbReference>
<dbReference type="SUPFAM" id="SSF56037">
    <property type="entry name" value="PheT/TilS domain"/>
    <property type="match status" value="1"/>
</dbReference>
<comment type="catalytic activity">
    <reaction evidence="14 15">
        <text>tRNA(Phe) + L-phenylalanine + ATP = L-phenylalanyl-tRNA(Phe) + AMP + diphosphate + H(+)</text>
        <dbReference type="Rhea" id="RHEA:19413"/>
        <dbReference type="Rhea" id="RHEA-COMP:9668"/>
        <dbReference type="Rhea" id="RHEA-COMP:9699"/>
        <dbReference type="ChEBI" id="CHEBI:15378"/>
        <dbReference type="ChEBI" id="CHEBI:30616"/>
        <dbReference type="ChEBI" id="CHEBI:33019"/>
        <dbReference type="ChEBI" id="CHEBI:58095"/>
        <dbReference type="ChEBI" id="CHEBI:78442"/>
        <dbReference type="ChEBI" id="CHEBI:78531"/>
        <dbReference type="ChEBI" id="CHEBI:456215"/>
        <dbReference type="EC" id="6.1.1.20"/>
    </reaction>
</comment>
<keyword evidence="9 15" id="KW-0067">ATP-binding</keyword>
<dbReference type="GO" id="GO:0006432">
    <property type="term" value="P:phenylalanyl-tRNA aminoacylation"/>
    <property type="evidence" value="ECO:0007669"/>
    <property type="project" value="UniProtKB-UniRule"/>
</dbReference>
<dbReference type="GO" id="GO:0009328">
    <property type="term" value="C:phenylalanine-tRNA ligase complex"/>
    <property type="evidence" value="ECO:0007669"/>
    <property type="project" value="TreeGrafter"/>
</dbReference>
<keyword evidence="11 16" id="KW-0694">RNA-binding</keyword>
<dbReference type="EMBL" id="MXAN01000005">
    <property type="protein sequence ID" value="OPH39220.1"/>
    <property type="molecule type" value="Genomic_DNA"/>
</dbReference>
<feature type="domain" description="FDX-ACB" evidence="18">
    <location>
        <begin position="704"/>
        <end position="797"/>
    </location>
</feature>
<dbReference type="SMART" id="SM00873">
    <property type="entry name" value="B3_4"/>
    <property type="match status" value="1"/>
</dbReference>
<evidence type="ECO:0000256" key="15">
    <source>
        <dbReference type="HAMAP-Rule" id="MF_00283"/>
    </source>
</evidence>
<feature type="binding site" evidence="15">
    <location>
        <position position="468"/>
    </location>
    <ligand>
        <name>Mg(2+)</name>
        <dbReference type="ChEBI" id="CHEBI:18420"/>
        <note>shared with alpha subunit</note>
    </ligand>
</feature>
<dbReference type="Pfam" id="PF17759">
    <property type="entry name" value="tRNA_synthFbeta"/>
    <property type="match status" value="1"/>
</dbReference>
<dbReference type="PANTHER" id="PTHR10947:SF0">
    <property type="entry name" value="PHENYLALANINE--TRNA LIGASE BETA SUBUNIT"/>
    <property type="match status" value="1"/>
</dbReference>
<evidence type="ECO:0000259" key="19">
    <source>
        <dbReference type="PROSITE" id="PS51483"/>
    </source>
</evidence>
<proteinExistence type="inferred from homology"/>